<organism evidence="2 3">
    <name type="scientific">Corynebacterium humireducens</name>
    <dbReference type="NCBI Taxonomy" id="1223514"/>
    <lineage>
        <taxon>Bacteria</taxon>
        <taxon>Bacillati</taxon>
        <taxon>Actinomycetota</taxon>
        <taxon>Actinomycetes</taxon>
        <taxon>Mycobacteriales</taxon>
        <taxon>Corynebacteriaceae</taxon>
        <taxon>Corynebacterium</taxon>
    </lineage>
</organism>
<sequence>MRRTRAAAAAVVATAALTLTACTTDSDSAQNAVAVGGTFQFHSPGGQTEIFYDESERAPLPDIAGDSLMEEGEQISLSDFE</sequence>
<feature type="signal peptide" evidence="1">
    <location>
        <begin position="1"/>
        <end position="21"/>
    </location>
</feature>
<dbReference type="Proteomes" id="UP000557899">
    <property type="component" value="Unassembled WGS sequence"/>
</dbReference>
<reference evidence="2 3" key="1">
    <citation type="journal article" date="2020" name="Biotechnol. Biofuels">
        <title>New insights from the biogas microbiome by comprehensive genome-resolved metagenomics of nearly 1600 species originating from multiple anaerobic digesters.</title>
        <authorList>
            <person name="Campanaro S."/>
            <person name="Treu L."/>
            <person name="Rodriguez-R L.M."/>
            <person name="Kovalovszki A."/>
            <person name="Ziels R.M."/>
            <person name="Maus I."/>
            <person name="Zhu X."/>
            <person name="Kougias P.G."/>
            <person name="Basile A."/>
            <person name="Luo G."/>
            <person name="Schluter A."/>
            <person name="Konstantinidis K.T."/>
            <person name="Angelidaki I."/>
        </authorList>
    </citation>
    <scope>NUCLEOTIDE SEQUENCE [LARGE SCALE GENOMIC DNA]</scope>
    <source>
        <strain evidence="2">AS15tlH2ME_198</strain>
    </source>
</reference>
<name>A0A7X6PM48_9CORY</name>
<accession>A0A7X6PM48</accession>
<keyword evidence="1" id="KW-0732">Signal</keyword>
<evidence type="ECO:0000256" key="1">
    <source>
        <dbReference type="SAM" id="SignalP"/>
    </source>
</evidence>
<feature type="chain" id="PRO_5039149094" evidence="1">
    <location>
        <begin position="22"/>
        <end position="81"/>
    </location>
</feature>
<dbReference type="AlphaFoldDB" id="A0A7X6PM48"/>
<protein>
    <submittedName>
        <fullName evidence="2">TlpA family protein disulfide reductase</fullName>
    </submittedName>
</protein>
<dbReference type="EMBL" id="JAAZHI010000054">
    <property type="protein sequence ID" value="NLA55153.1"/>
    <property type="molecule type" value="Genomic_DNA"/>
</dbReference>
<proteinExistence type="predicted"/>
<feature type="non-terminal residue" evidence="2">
    <location>
        <position position="81"/>
    </location>
</feature>
<evidence type="ECO:0000313" key="3">
    <source>
        <dbReference type="Proteomes" id="UP000557899"/>
    </source>
</evidence>
<gene>
    <name evidence="2" type="ORF">GX859_02460</name>
</gene>
<dbReference type="PROSITE" id="PS51257">
    <property type="entry name" value="PROKAR_LIPOPROTEIN"/>
    <property type="match status" value="1"/>
</dbReference>
<comment type="caution">
    <text evidence="2">The sequence shown here is derived from an EMBL/GenBank/DDBJ whole genome shotgun (WGS) entry which is preliminary data.</text>
</comment>
<evidence type="ECO:0000313" key="2">
    <source>
        <dbReference type="EMBL" id="NLA55153.1"/>
    </source>
</evidence>